<organism evidence="6 7">
    <name type="scientific">Termitidicoccus mucosus</name>
    <dbReference type="NCBI Taxonomy" id="1184151"/>
    <lineage>
        <taxon>Bacteria</taxon>
        <taxon>Pseudomonadati</taxon>
        <taxon>Verrucomicrobiota</taxon>
        <taxon>Opitutia</taxon>
        <taxon>Opitutales</taxon>
        <taxon>Opitutaceae</taxon>
        <taxon>Termitidicoccus</taxon>
    </lineage>
</organism>
<keyword evidence="2 4" id="KW-0378">Hydrolase</keyword>
<evidence type="ECO:0008006" key="8">
    <source>
        <dbReference type="Google" id="ProtNLM"/>
    </source>
</evidence>
<dbReference type="OrthoDB" id="9795222at2"/>
<evidence type="ECO:0000256" key="5">
    <source>
        <dbReference type="SAM" id="SignalP"/>
    </source>
</evidence>
<dbReference type="AlphaFoldDB" id="A0A178IKM7"/>
<accession>A0A178IKM7</accession>
<dbReference type="EMBL" id="LRRQ01000058">
    <property type="protein sequence ID" value="OAM90432.1"/>
    <property type="molecule type" value="Genomic_DNA"/>
</dbReference>
<dbReference type="GO" id="GO:0005975">
    <property type="term" value="P:carbohydrate metabolic process"/>
    <property type="evidence" value="ECO:0007669"/>
    <property type="project" value="InterPro"/>
</dbReference>
<keyword evidence="5" id="KW-0732">Signal</keyword>
<proteinExistence type="inferred from homology"/>
<reference evidence="6 7" key="1">
    <citation type="submission" date="2016-01" db="EMBL/GenBank/DDBJ databases">
        <title>High potential of lignocellulose degradation of a new Verrucomicrobia species.</title>
        <authorList>
            <person name="Wang Y."/>
            <person name="Shi Y."/>
            <person name="Qiu Z."/>
            <person name="Liu S."/>
            <person name="Yang H."/>
        </authorList>
    </citation>
    <scope>NUCLEOTIDE SEQUENCE [LARGE SCALE GENOMIC DNA]</scope>
    <source>
        <strain evidence="6 7">TSB47</strain>
    </source>
</reference>
<dbReference type="Pfam" id="PF00295">
    <property type="entry name" value="Glyco_hydro_28"/>
    <property type="match status" value="1"/>
</dbReference>
<evidence type="ECO:0000256" key="3">
    <source>
        <dbReference type="ARBA" id="ARBA00023295"/>
    </source>
</evidence>
<dbReference type="GO" id="GO:0004650">
    <property type="term" value="F:polygalacturonase activity"/>
    <property type="evidence" value="ECO:0007669"/>
    <property type="project" value="InterPro"/>
</dbReference>
<evidence type="ECO:0000256" key="1">
    <source>
        <dbReference type="ARBA" id="ARBA00008834"/>
    </source>
</evidence>
<evidence type="ECO:0000256" key="2">
    <source>
        <dbReference type="ARBA" id="ARBA00022801"/>
    </source>
</evidence>
<dbReference type="Proteomes" id="UP000078486">
    <property type="component" value="Unassembled WGS sequence"/>
</dbReference>
<name>A0A178IKM7_9BACT</name>
<gene>
    <name evidence="6" type="ORF">AW736_08120</name>
</gene>
<evidence type="ECO:0000313" key="7">
    <source>
        <dbReference type="Proteomes" id="UP000078486"/>
    </source>
</evidence>
<evidence type="ECO:0000313" key="6">
    <source>
        <dbReference type="EMBL" id="OAM90432.1"/>
    </source>
</evidence>
<dbReference type="InterPro" id="IPR051801">
    <property type="entry name" value="GH28_Enzymes"/>
</dbReference>
<dbReference type="InterPro" id="IPR012334">
    <property type="entry name" value="Pectin_lyas_fold"/>
</dbReference>
<evidence type="ECO:0000256" key="4">
    <source>
        <dbReference type="RuleBase" id="RU361169"/>
    </source>
</evidence>
<dbReference type="InterPro" id="IPR011050">
    <property type="entry name" value="Pectin_lyase_fold/virulence"/>
</dbReference>
<comment type="similarity">
    <text evidence="1 4">Belongs to the glycosyl hydrolase 28 family.</text>
</comment>
<feature type="chain" id="PRO_5008088996" description="Pectate lyase superfamily protein domain-containing protein" evidence="5">
    <location>
        <begin position="33"/>
        <end position="451"/>
    </location>
</feature>
<protein>
    <recommendedName>
        <fullName evidence="8">Pectate lyase superfamily protein domain-containing protein</fullName>
    </recommendedName>
</protein>
<dbReference type="STRING" id="1184151.AW736_08120"/>
<dbReference type="PANTHER" id="PTHR31339">
    <property type="entry name" value="PECTIN LYASE-RELATED"/>
    <property type="match status" value="1"/>
</dbReference>
<dbReference type="InterPro" id="IPR000743">
    <property type="entry name" value="Glyco_hydro_28"/>
</dbReference>
<dbReference type="Gene3D" id="2.160.20.10">
    <property type="entry name" value="Single-stranded right-handed beta-helix, Pectin lyase-like"/>
    <property type="match status" value="1"/>
</dbReference>
<dbReference type="SUPFAM" id="SSF51126">
    <property type="entry name" value="Pectin lyase-like"/>
    <property type="match status" value="1"/>
</dbReference>
<keyword evidence="7" id="KW-1185">Reference proteome</keyword>
<comment type="caution">
    <text evidence="6">The sequence shown here is derived from an EMBL/GenBank/DDBJ whole genome shotgun (WGS) entry which is preliminary data.</text>
</comment>
<dbReference type="PANTHER" id="PTHR31339:SF9">
    <property type="entry name" value="PLASMIN AND FIBRONECTIN-BINDING PROTEIN A"/>
    <property type="match status" value="1"/>
</dbReference>
<sequence>MKIMSPFKAVKKIPIIPALALALVALTLPCFAKPIDLPITETGAIGDGKTLNTKAIQAAIDKLAACGGGTIIVPKGEFITGAIFLKSKVNLKLEEGAVLKGSTNIADYPTMPTRMEGWFLDWIPALVNADGCDGLQITGPGTIDGNGQTFYVKFWSTLKADKSTKNLDVKRPRLTFIRDSKNVHISGVKFKDSGFWTLHLYRCTDVLIENSSFVAPYRKETINGKRIQQSASTDGTNLDSCQRVIIRGCYYSVKDDCIAMKGSNGPLAHLDKDSPPVENIRISDCEFAAGHGVITCGSDATVVRDVILENCRVTGKIPLLRMKLRPDTQQLYEDIHVRNVTLAAESGSFRGEIFDIRPWRQYLKLKEGEPPLTSMVRNVSLTNVTGYTKSFGAITADASSQISDIHVENVDVRLENENLKVNNVTNLTMKNVAVNGKPYAAPAPNQKSTSK</sequence>
<keyword evidence="3 4" id="KW-0326">Glycosidase</keyword>
<feature type="signal peptide" evidence="5">
    <location>
        <begin position="1"/>
        <end position="32"/>
    </location>
</feature>